<dbReference type="SMART" id="SM00387">
    <property type="entry name" value="HATPase_c"/>
    <property type="match status" value="1"/>
</dbReference>
<dbReference type="PANTHER" id="PTHR45436">
    <property type="entry name" value="SENSOR HISTIDINE KINASE YKOH"/>
    <property type="match status" value="1"/>
</dbReference>
<dbReference type="Pfam" id="PF02518">
    <property type="entry name" value="HATPase_c"/>
    <property type="match status" value="1"/>
</dbReference>
<organism evidence="14 15">
    <name type="scientific">Parendozoicomonas haliclonae</name>
    <dbReference type="NCBI Taxonomy" id="1960125"/>
    <lineage>
        <taxon>Bacteria</taxon>
        <taxon>Pseudomonadati</taxon>
        <taxon>Pseudomonadota</taxon>
        <taxon>Gammaproteobacteria</taxon>
        <taxon>Oceanospirillales</taxon>
        <taxon>Endozoicomonadaceae</taxon>
        <taxon>Parendozoicomonas</taxon>
    </lineage>
</organism>
<dbReference type="SUPFAM" id="SSF47384">
    <property type="entry name" value="Homodimeric domain of signal transducing histidine kinase"/>
    <property type="match status" value="1"/>
</dbReference>
<dbReference type="Gene3D" id="3.30.565.10">
    <property type="entry name" value="Histidine kinase-like ATPase, C-terminal domain"/>
    <property type="match status" value="1"/>
</dbReference>
<dbReference type="PRINTS" id="PR00344">
    <property type="entry name" value="BCTRLSENSOR"/>
</dbReference>
<keyword evidence="5 14" id="KW-0808">Transferase</keyword>
<dbReference type="InterPro" id="IPR003660">
    <property type="entry name" value="HAMP_dom"/>
</dbReference>
<keyword evidence="9" id="KW-0902">Two-component regulatory system</keyword>
<evidence type="ECO:0000259" key="13">
    <source>
        <dbReference type="PROSITE" id="PS50885"/>
    </source>
</evidence>
<sequence>MFDRHSPHICTLASHLGGVQSFTQKVIMWFTLSALLLLGALLVAISVTVAPYHELPTRNVLIGVLDDFSDELKHEISLGTLIPTAVKIVQDEHALPGNARVVITSDTGLWLGVDPSSVSYTLKMTQLLLRSPDTTVVTSGNLTGVGPVAVKYGDLNLKVMMIWQRKVMLWERLFDILQTYPVLILISLIGSACFCVLLAIMLRPLQVVQARVREIATGDFQTRLPEPLTRRGDEIGELCRDFNAMAERLQVIVQSKERLLRDVSHELRTPLTRLQLALALARSKAGDRAETEHGRMERDINHLNAMIGQILVWSRMVNTSSIRSKSWFPLDQAIQELVDDADFEAEANLRSVRLVACQPCMFFGDRDWLVSAVENLVRNAIRFTPEDGVVEVSLRKSGDRVEIAVRDYGPGVPEDTVEQLFEPFYRVDETRGGDNRGTGLGLAIARAAVKGHGGTIVARNEEPGLLMLITLPVTGN</sequence>
<comment type="catalytic activity">
    <reaction evidence="1">
        <text>ATP + protein L-histidine = ADP + protein N-phospho-L-histidine.</text>
        <dbReference type="EC" id="2.7.13.3"/>
    </reaction>
</comment>
<reference evidence="14 15" key="1">
    <citation type="submission" date="2017-03" db="EMBL/GenBank/DDBJ databases">
        <authorList>
            <person name="Afonso C.L."/>
            <person name="Miller P.J."/>
            <person name="Scott M.A."/>
            <person name="Spackman E."/>
            <person name="Goraichik I."/>
            <person name="Dimitrov K.M."/>
            <person name="Suarez D.L."/>
            <person name="Swayne D.E."/>
        </authorList>
    </citation>
    <scope>NUCLEOTIDE SEQUENCE [LARGE SCALE GENOMIC DNA]</scope>
    <source>
        <strain evidence="14">SB41UT1</strain>
    </source>
</reference>
<dbReference type="GO" id="GO:0005886">
    <property type="term" value="C:plasma membrane"/>
    <property type="evidence" value="ECO:0007669"/>
    <property type="project" value="TreeGrafter"/>
</dbReference>
<evidence type="ECO:0000256" key="7">
    <source>
        <dbReference type="ARBA" id="ARBA00022777"/>
    </source>
</evidence>
<dbReference type="Gene3D" id="1.10.8.500">
    <property type="entry name" value="HAMP domain in histidine kinase"/>
    <property type="match status" value="1"/>
</dbReference>
<evidence type="ECO:0000256" key="6">
    <source>
        <dbReference type="ARBA" id="ARBA00022692"/>
    </source>
</evidence>
<dbReference type="RefSeq" id="WP_087108768.1">
    <property type="nucleotide sequence ID" value="NZ_CBCSCN010000008.1"/>
</dbReference>
<dbReference type="Proteomes" id="UP000196573">
    <property type="component" value="Unassembled WGS sequence"/>
</dbReference>
<evidence type="ECO:0000259" key="12">
    <source>
        <dbReference type="PROSITE" id="PS50109"/>
    </source>
</evidence>
<keyword evidence="6 11" id="KW-0812">Transmembrane</keyword>
<evidence type="ECO:0000256" key="1">
    <source>
        <dbReference type="ARBA" id="ARBA00000085"/>
    </source>
</evidence>
<dbReference type="OrthoDB" id="9804645at2"/>
<dbReference type="InterPro" id="IPR003661">
    <property type="entry name" value="HisK_dim/P_dom"/>
</dbReference>
<keyword evidence="7" id="KW-0418">Kinase</keyword>
<dbReference type="GO" id="GO:0000155">
    <property type="term" value="F:phosphorelay sensor kinase activity"/>
    <property type="evidence" value="ECO:0007669"/>
    <property type="project" value="InterPro"/>
</dbReference>
<evidence type="ECO:0000256" key="8">
    <source>
        <dbReference type="ARBA" id="ARBA00022989"/>
    </source>
</evidence>
<dbReference type="SUPFAM" id="SSF158472">
    <property type="entry name" value="HAMP domain-like"/>
    <property type="match status" value="1"/>
</dbReference>
<proteinExistence type="predicted"/>
<evidence type="ECO:0000256" key="10">
    <source>
        <dbReference type="ARBA" id="ARBA00023136"/>
    </source>
</evidence>
<comment type="subcellular location">
    <subcellularLocation>
        <location evidence="2">Membrane</location>
        <topology evidence="2">Multi-pass membrane protein</topology>
    </subcellularLocation>
</comment>
<name>A0A1X7AIK5_9GAMM</name>
<dbReference type="EC" id="2.7.13.3" evidence="3"/>
<keyword evidence="10 11" id="KW-0472">Membrane</keyword>
<dbReference type="SMART" id="SM00304">
    <property type="entry name" value="HAMP"/>
    <property type="match status" value="1"/>
</dbReference>
<dbReference type="CDD" id="cd06225">
    <property type="entry name" value="HAMP"/>
    <property type="match status" value="1"/>
</dbReference>
<dbReference type="InterPro" id="IPR005467">
    <property type="entry name" value="His_kinase_dom"/>
</dbReference>
<dbReference type="InterPro" id="IPR036890">
    <property type="entry name" value="HATPase_C_sf"/>
</dbReference>
<dbReference type="PROSITE" id="PS50885">
    <property type="entry name" value="HAMP"/>
    <property type="match status" value="1"/>
</dbReference>
<dbReference type="SMART" id="SM00388">
    <property type="entry name" value="HisKA"/>
    <property type="match status" value="1"/>
</dbReference>
<dbReference type="AlphaFoldDB" id="A0A1X7AIK5"/>
<feature type="transmembrane region" description="Helical" evidence="11">
    <location>
        <begin position="26"/>
        <end position="50"/>
    </location>
</feature>
<evidence type="ECO:0000256" key="5">
    <source>
        <dbReference type="ARBA" id="ARBA00022679"/>
    </source>
</evidence>
<evidence type="ECO:0000256" key="2">
    <source>
        <dbReference type="ARBA" id="ARBA00004141"/>
    </source>
</evidence>
<dbReference type="Gene3D" id="1.10.287.130">
    <property type="match status" value="1"/>
</dbReference>
<feature type="domain" description="HAMP" evidence="13">
    <location>
        <begin position="199"/>
        <end position="254"/>
    </location>
</feature>
<dbReference type="PROSITE" id="PS50109">
    <property type="entry name" value="HIS_KIN"/>
    <property type="match status" value="1"/>
</dbReference>
<keyword evidence="8 11" id="KW-1133">Transmembrane helix</keyword>
<dbReference type="InterPro" id="IPR050428">
    <property type="entry name" value="TCS_sensor_his_kinase"/>
</dbReference>
<dbReference type="Pfam" id="PF00672">
    <property type="entry name" value="HAMP"/>
    <property type="match status" value="1"/>
</dbReference>
<evidence type="ECO:0000256" key="4">
    <source>
        <dbReference type="ARBA" id="ARBA00022553"/>
    </source>
</evidence>
<dbReference type="InterPro" id="IPR003594">
    <property type="entry name" value="HATPase_dom"/>
</dbReference>
<dbReference type="InterPro" id="IPR004358">
    <property type="entry name" value="Sig_transdc_His_kin-like_C"/>
</dbReference>
<dbReference type="Pfam" id="PF00512">
    <property type="entry name" value="HisKA"/>
    <property type="match status" value="1"/>
</dbReference>
<gene>
    <name evidence="14" type="primary">cpxA</name>
    <name evidence="14" type="ORF">EHSB41UT_01688</name>
</gene>
<keyword evidence="4" id="KW-0597">Phosphoprotein</keyword>
<dbReference type="PANTHER" id="PTHR45436:SF15">
    <property type="entry name" value="SENSOR HISTIDINE KINASE CUSS"/>
    <property type="match status" value="1"/>
</dbReference>
<evidence type="ECO:0000256" key="3">
    <source>
        <dbReference type="ARBA" id="ARBA00012438"/>
    </source>
</evidence>
<dbReference type="EMBL" id="FWPT01000003">
    <property type="protein sequence ID" value="SMA43867.1"/>
    <property type="molecule type" value="Genomic_DNA"/>
</dbReference>
<dbReference type="SUPFAM" id="SSF55874">
    <property type="entry name" value="ATPase domain of HSP90 chaperone/DNA topoisomerase II/histidine kinase"/>
    <property type="match status" value="1"/>
</dbReference>
<evidence type="ECO:0000313" key="14">
    <source>
        <dbReference type="EMBL" id="SMA43867.1"/>
    </source>
</evidence>
<evidence type="ECO:0000313" key="15">
    <source>
        <dbReference type="Proteomes" id="UP000196573"/>
    </source>
</evidence>
<dbReference type="InterPro" id="IPR036097">
    <property type="entry name" value="HisK_dim/P_sf"/>
</dbReference>
<protein>
    <recommendedName>
        <fullName evidence="3">histidine kinase</fullName>
        <ecNumber evidence="3">2.7.13.3</ecNumber>
    </recommendedName>
</protein>
<evidence type="ECO:0000256" key="11">
    <source>
        <dbReference type="SAM" id="Phobius"/>
    </source>
</evidence>
<evidence type="ECO:0000256" key="9">
    <source>
        <dbReference type="ARBA" id="ARBA00023012"/>
    </source>
</evidence>
<feature type="transmembrane region" description="Helical" evidence="11">
    <location>
        <begin position="182"/>
        <end position="202"/>
    </location>
</feature>
<dbReference type="CDD" id="cd00082">
    <property type="entry name" value="HisKA"/>
    <property type="match status" value="1"/>
</dbReference>
<feature type="domain" description="Histidine kinase" evidence="12">
    <location>
        <begin position="262"/>
        <end position="475"/>
    </location>
</feature>
<keyword evidence="15" id="KW-1185">Reference proteome</keyword>
<accession>A0A1X7AIK5</accession>